<dbReference type="Gene3D" id="2.60.120.460">
    <property type="entry name" value="YjbQ-like"/>
    <property type="match status" value="1"/>
</dbReference>
<comment type="similarity">
    <text evidence="1">Belongs to the UPF0047 family.</text>
</comment>
<protein>
    <submittedName>
        <fullName evidence="2">YjbQ family protein</fullName>
    </submittedName>
</protein>
<dbReference type="SUPFAM" id="SSF111038">
    <property type="entry name" value="YjbQ-like"/>
    <property type="match status" value="1"/>
</dbReference>
<evidence type="ECO:0000313" key="3">
    <source>
        <dbReference type="Proteomes" id="UP000266287"/>
    </source>
</evidence>
<reference evidence="2 3" key="1">
    <citation type="submission" date="2018-08" db="EMBL/GenBank/DDBJ databases">
        <title>Draft genome of candidate division NPL-UPA2 bacterium Unc8 that adapted to ultra-basic serpentinizing groundwater.</title>
        <authorList>
            <person name="Ishii S."/>
            <person name="Suzuki S."/>
            <person name="Nealson K.H."/>
        </authorList>
    </citation>
    <scope>NUCLEOTIDE SEQUENCE [LARGE SCALE GENOMIC DNA]</scope>
    <source>
        <strain evidence="2">Unc8</strain>
    </source>
</reference>
<dbReference type="PANTHER" id="PTHR30615:SF8">
    <property type="entry name" value="UPF0047 PROTEIN C4A8.02C"/>
    <property type="match status" value="1"/>
</dbReference>
<dbReference type="EMBL" id="NDHY01000010">
    <property type="protein sequence ID" value="RIH99865.1"/>
    <property type="molecule type" value="Genomic_DNA"/>
</dbReference>
<evidence type="ECO:0000313" key="2">
    <source>
        <dbReference type="EMBL" id="RIH99865.1"/>
    </source>
</evidence>
<dbReference type="PIRSF" id="PIRSF004681">
    <property type="entry name" value="UCP004681"/>
    <property type="match status" value="1"/>
</dbReference>
<dbReference type="PANTHER" id="PTHR30615">
    <property type="entry name" value="UNCHARACTERIZED PROTEIN YJBQ-RELATED"/>
    <property type="match status" value="1"/>
</dbReference>
<dbReference type="NCBIfam" id="TIGR00149">
    <property type="entry name" value="TIGR00149_YjbQ"/>
    <property type="match status" value="1"/>
</dbReference>
<dbReference type="InterPro" id="IPR001602">
    <property type="entry name" value="UPF0047_YjbQ-like"/>
</dbReference>
<dbReference type="Pfam" id="PF01894">
    <property type="entry name" value="YjbQ"/>
    <property type="match status" value="1"/>
</dbReference>
<dbReference type="InterPro" id="IPR035917">
    <property type="entry name" value="YjbQ-like_sf"/>
</dbReference>
<proteinExistence type="inferred from homology"/>
<gene>
    <name evidence="2" type="ORF">B9J77_04270</name>
</gene>
<dbReference type="Proteomes" id="UP000266287">
    <property type="component" value="Unassembled WGS sequence"/>
</dbReference>
<dbReference type="AlphaFoldDB" id="A0A399FWJ3"/>
<evidence type="ECO:0000256" key="1">
    <source>
        <dbReference type="ARBA" id="ARBA00005534"/>
    </source>
</evidence>
<sequence>MAVITKKIKLSTEGKTDIIDITSEVSSQLGECQLKKGVVVVFIPGATGAITVLEYEPGLVKDLKEALEVIAPQDGVYAHNKKWGDMNGYSHIRAALLGPSLSVPFINGNLQLGRWQQIIFIELDNRPRSREIILQFSGE</sequence>
<accession>A0A399FWJ3</accession>
<name>A0A399FWJ3_UNCN2</name>
<organism evidence="2 3">
    <name type="scientific">candidate division NPL-UPA2 bacterium Unc8</name>
    <dbReference type="NCBI Taxonomy" id="1980939"/>
    <lineage>
        <taxon>Bacteria</taxon>
    </lineage>
</organism>
<comment type="caution">
    <text evidence="2">The sequence shown here is derived from an EMBL/GenBank/DDBJ whole genome shotgun (WGS) entry which is preliminary data.</text>
</comment>